<sequence length="163" mass="18378">MGIRKQREKRLAAALLTACCTLSPLTAMAEETDETGSVDWSISAGRHEPQPHRVLDKNGKLITDNYYGEETPIALSAAWRTENGNQWKVDYSKLWEETAMDSIFFYEVPLCSYRKSPRTTIPALTGQWNIAAKMNSRIGRFVPIGQNITRITTQLIFPLLDGN</sequence>
<reference evidence="2 3" key="1">
    <citation type="journal article" date="2011" name="EMBO J.">
        <title>Structural diversity of bacterial flagellar motors.</title>
        <authorList>
            <person name="Chen S."/>
            <person name="Beeby M."/>
            <person name="Murphy G.E."/>
            <person name="Leadbetter J.R."/>
            <person name="Hendrixson D.R."/>
            <person name="Briegel A."/>
            <person name="Li Z."/>
            <person name="Shi J."/>
            <person name="Tocheva E.I."/>
            <person name="Muller A."/>
            <person name="Dobro M.J."/>
            <person name="Jensen G.J."/>
        </authorList>
    </citation>
    <scope>NUCLEOTIDE SEQUENCE [LARGE SCALE GENOMIC DNA]</scope>
    <source>
        <strain evidence="2 3">DSM 6540</strain>
    </source>
</reference>
<dbReference type="EMBL" id="AFGF01000269">
    <property type="protein sequence ID" value="EGO61924.1"/>
    <property type="molecule type" value="Genomic_DNA"/>
</dbReference>
<protein>
    <submittedName>
        <fullName evidence="2">Uncharacterized protein</fullName>
    </submittedName>
</protein>
<evidence type="ECO:0000313" key="2">
    <source>
        <dbReference type="EMBL" id="EGO61924.1"/>
    </source>
</evidence>
<dbReference type="STRING" id="1009370.ALO_20652"/>
<keyword evidence="1" id="KW-0732">Signal</keyword>
<evidence type="ECO:0000256" key="1">
    <source>
        <dbReference type="SAM" id="SignalP"/>
    </source>
</evidence>
<accession>F7NPT3</accession>
<proteinExistence type="predicted"/>
<dbReference type="AlphaFoldDB" id="F7NPT3"/>
<feature type="signal peptide" evidence="1">
    <location>
        <begin position="1"/>
        <end position="29"/>
    </location>
</feature>
<organism evidence="2 3">
    <name type="scientific">Acetonema longum DSM 6540</name>
    <dbReference type="NCBI Taxonomy" id="1009370"/>
    <lineage>
        <taxon>Bacteria</taxon>
        <taxon>Bacillati</taxon>
        <taxon>Bacillota</taxon>
        <taxon>Negativicutes</taxon>
        <taxon>Acetonemataceae</taxon>
        <taxon>Acetonema</taxon>
    </lineage>
</organism>
<evidence type="ECO:0000313" key="3">
    <source>
        <dbReference type="Proteomes" id="UP000003240"/>
    </source>
</evidence>
<gene>
    <name evidence="2" type="ORF">ALO_20652</name>
</gene>
<comment type="caution">
    <text evidence="2">The sequence shown here is derived from an EMBL/GenBank/DDBJ whole genome shotgun (WGS) entry which is preliminary data.</text>
</comment>
<name>F7NPT3_9FIRM</name>
<feature type="chain" id="PRO_5003366334" evidence="1">
    <location>
        <begin position="30"/>
        <end position="163"/>
    </location>
</feature>
<dbReference type="Proteomes" id="UP000003240">
    <property type="component" value="Unassembled WGS sequence"/>
</dbReference>
<keyword evidence="3" id="KW-1185">Reference proteome</keyword>